<sequence>MDTSSAPQVGSKQHSFVSADSTIYKWFERQETAMTLEEEEIIDLRQAIENMSDEAIQNDVSGNGMKMGVPVQLSRDRLDAFLEVVLNVIKFKKIRLTSHALDRLQDDLVNGAEHPNFRGWLSEEDVHHCVCTINRVDGVRLTVNKATINSAEVHFNQSLALEVRGQRPDGIEGTLALAIIESNRIRIITLL</sequence>
<dbReference type="RefSeq" id="WP_109685628.1">
    <property type="nucleotide sequence ID" value="NZ_QGGL01000001.1"/>
</dbReference>
<dbReference type="Proteomes" id="UP000245634">
    <property type="component" value="Unassembled WGS sequence"/>
</dbReference>
<evidence type="ECO:0000313" key="2">
    <source>
        <dbReference type="Proteomes" id="UP000245634"/>
    </source>
</evidence>
<accession>A0A316DIN4</accession>
<reference evidence="1 2" key="1">
    <citation type="submission" date="2018-05" db="EMBL/GenBank/DDBJ databases">
        <title>Genomic Encyclopedia of Type Strains, Phase IV (KMG-IV): sequencing the most valuable type-strain genomes for metagenomic binning, comparative biology and taxonomic classification.</title>
        <authorList>
            <person name="Goeker M."/>
        </authorList>
    </citation>
    <scope>NUCLEOTIDE SEQUENCE [LARGE SCALE GENOMIC DNA]</scope>
    <source>
        <strain evidence="1 2">DSM 18773</strain>
    </source>
</reference>
<dbReference type="AlphaFoldDB" id="A0A316DIN4"/>
<comment type="caution">
    <text evidence="1">The sequence shown here is derived from an EMBL/GenBank/DDBJ whole genome shotgun (WGS) entry which is preliminary data.</text>
</comment>
<keyword evidence="2" id="KW-1185">Reference proteome</keyword>
<proteinExistence type="predicted"/>
<gene>
    <name evidence="1" type="ORF">C7459_101357</name>
</gene>
<dbReference type="EMBL" id="QGGL01000001">
    <property type="protein sequence ID" value="PWK16493.1"/>
    <property type="molecule type" value="Genomic_DNA"/>
</dbReference>
<protein>
    <submittedName>
        <fullName evidence="1">Uncharacterized protein</fullName>
    </submittedName>
</protein>
<organism evidence="1 2">
    <name type="scientific">Tumebacillus permanentifrigoris</name>
    <dbReference type="NCBI Taxonomy" id="378543"/>
    <lineage>
        <taxon>Bacteria</taxon>
        <taxon>Bacillati</taxon>
        <taxon>Bacillota</taxon>
        <taxon>Bacilli</taxon>
        <taxon>Bacillales</taxon>
        <taxon>Alicyclobacillaceae</taxon>
        <taxon>Tumebacillus</taxon>
    </lineage>
</organism>
<evidence type="ECO:0000313" key="1">
    <source>
        <dbReference type="EMBL" id="PWK16493.1"/>
    </source>
</evidence>
<name>A0A316DIN4_9BACL</name>
<dbReference type="OrthoDB" id="2967439at2"/>